<proteinExistence type="predicted"/>
<name>A0A8X6FFT9_TRICU</name>
<gene>
    <name evidence="2" type="ORF">TNCT_478601</name>
</gene>
<reference evidence="2" key="1">
    <citation type="submission" date="2020-07" db="EMBL/GenBank/DDBJ databases">
        <title>Multicomponent nature underlies the extraordinary mechanical properties of spider dragline silk.</title>
        <authorList>
            <person name="Kono N."/>
            <person name="Nakamura H."/>
            <person name="Mori M."/>
            <person name="Yoshida Y."/>
            <person name="Ohtoshi R."/>
            <person name="Malay A.D."/>
            <person name="Moran D.A.P."/>
            <person name="Tomita M."/>
            <person name="Numata K."/>
            <person name="Arakawa K."/>
        </authorList>
    </citation>
    <scope>NUCLEOTIDE SEQUENCE</scope>
</reference>
<dbReference type="AlphaFoldDB" id="A0A8X6FFT9"/>
<accession>A0A8X6FFT9</accession>
<feature type="chain" id="PRO_5036454315" evidence="1">
    <location>
        <begin position="28"/>
        <end position="81"/>
    </location>
</feature>
<dbReference type="Proteomes" id="UP000887116">
    <property type="component" value="Unassembled WGS sequence"/>
</dbReference>
<dbReference type="EMBL" id="BMAO01002033">
    <property type="protein sequence ID" value="GFQ77714.1"/>
    <property type="molecule type" value="Genomic_DNA"/>
</dbReference>
<protein>
    <submittedName>
        <fullName evidence="2">Uncharacterized protein</fullName>
    </submittedName>
</protein>
<comment type="caution">
    <text evidence="2">The sequence shown here is derived from an EMBL/GenBank/DDBJ whole genome shotgun (WGS) entry which is preliminary data.</text>
</comment>
<sequence>MEIQEMKFVSMCAQFTLCCCALDSTRADPQRTPEFMTSLLSSLRNRWPSVQGGQHCSCPVMGLSLDITKDSPCPSESGSKL</sequence>
<feature type="signal peptide" evidence="1">
    <location>
        <begin position="1"/>
        <end position="27"/>
    </location>
</feature>
<evidence type="ECO:0000256" key="1">
    <source>
        <dbReference type="SAM" id="SignalP"/>
    </source>
</evidence>
<organism evidence="2 3">
    <name type="scientific">Trichonephila clavata</name>
    <name type="common">Joro spider</name>
    <name type="synonym">Nephila clavata</name>
    <dbReference type="NCBI Taxonomy" id="2740835"/>
    <lineage>
        <taxon>Eukaryota</taxon>
        <taxon>Metazoa</taxon>
        <taxon>Ecdysozoa</taxon>
        <taxon>Arthropoda</taxon>
        <taxon>Chelicerata</taxon>
        <taxon>Arachnida</taxon>
        <taxon>Araneae</taxon>
        <taxon>Araneomorphae</taxon>
        <taxon>Entelegynae</taxon>
        <taxon>Araneoidea</taxon>
        <taxon>Nephilidae</taxon>
        <taxon>Trichonephila</taxon>
    </lineage>
</organism>
<keyword evidence="3" id="KW-1185">Reference proteome</keyword>
<evidence type="ECO:0000313" key="2">
    <source>
        <dbReference type="EMBL" id="GFQ77714.1"/>
    </source>
</evidence>
<evidence type="ECO:0000313" key="3">
    <source>
        <dbReference type="Proteomes" id="UP000887116"/>
    </source>
</evidence>
<keyword evidence="1" id="KW-0732">Signal</keyword>